<dbReference type="EMBL" id="CYGV01001289">
    <property type="protein sequence ID" value="CUA72272.1"/>
    <property type="molecule type" value="Genomic_DNA"/>
</dbReference>
<dbReference type="InterPro" id="IPR014710">
    <property type="entry name" value="RmlC-like_jellyroll"/>
</dbReference>
<dbReference type="InterPro" id="IPR008778">
    <property type="entry name" value="Pirin_C_dom"/>
</dbReference>
<dbReference type="Proteomes" id="UP000044841">
    <property type="component" value="Unassembled WGS sequence"/>
</dbReference>
<dbReference type="InterPro" id="IPR012093">
    <property type="entry name" value="Pirin"/>
</dbReference>
<evidence type="ECO:0008006" key="7">
    <source>
        <dbReference type="Google" id="ProtNLM"/>
    </source>
</evidence>
<dbReference type="AlphaFoldDB" id="A0A0K6G1Y0"/>
<organism evidence="5 6">
    <name type="scientific">Rhizoctonia solani</name>
    <dbReference type="NCBI Taxonomy" id="456999"/>
    <lineage>
        <taxon>Eukaryota</taxon>
        <taxon>Fungi</taxon>
        <taxon>Dikarya</taxon>
        <taxon>Basidiomycota</taxon>
        <taxon>Agaricomycotina</taxon>
        <taxon>Agaricomycetes</taxon>
        <taxon>Cantharellales</taxon>
        <taxon>Ceratobasidiaceae</taxon>
        <taxon>Rhizoctonia</taxon>
    </lineage>
</organism>
<evidence type="ECO:0000313" key="5">
    <source>
        <dbReference type="EMBL" id="CUA72272.1"/>
    </source>
</evidence>
<dbReference type="SUPFAM" id="SSF51182">
    <property type="entry name" value="RmlC-like cupins"/>
    <property type="match status" value="1"/>
</dbReference>
<comment type="similarity">
    <text evidence="1 2">Belongs to the pirin family.</text>
</comment>
<evidence type="ECO:0000259" key="4">
    <source>
        <dbReference type="Pfam" id="PF05726"/>
    </source>
</evidence>
<dbReference type="Pfam" id="PF02678">
    <property type="entry name" value="Pirin"/>
    <property type="match status" value="1"/>
</dbReference>
<protein>
    <recommendedName>
        <fullName evidence="7">Pirin</fullName>
    </recommendedName>
</protein>
<feature type="domain" description="Pirin C-terminal" evidence="4">
    <location>
        <begin position="419"/>
        <end position="511"/>
    </location>
</feature>
<dbReference type="Gene3D" id="2.60.120.10">
    <property type="entry name" value="Jelly Rolls"/>
    <property type="match status" value="2"/>
</dbReference>
<evidence type="ECO:0000313" key="6">
    <source>
        <dbReference type="Proteomes" id="UP000044841"/>
    </source>
</evidence>
<dbReference type="CDD" id="cd02909">
    <property type="entry name" value="cupin_pirin_N"/>
    <property type="match status" value="1"/>
</dbReference>
<evidence type="ECO:0000256" key="1">
    <source>
        <dbReference type="ARBA" id="ARBA00008416"/>
    </source>
</evidence>
<keyword evidence="6" id="KW-1185">Reference proteome</keyword>
<feature type="domain" description="Pirin N-terminal" evidence="3">
    <location>
        <begin position="259"/>
        <end position="354"/>
    </location>
</feature>
<evidence type="ECO:0000259" key="3">
    <source>
        <dbReference type="Pfam" id="PF02678"/>
    </source>
</evidence>
<reference evidence="5 6" key="1">
    <citation type="submission" date="2015-07" db="EMBL/GenBank/DDBJ databases">
        <authorList>
            <person name="Noorani M."/>
        </authorList>
    </citation>
    <scope>NUCLEOTIDE SEQUENCE [LARGE SCALE GENOMIC DNA]</scope>
    <source>
        <strain evidence="5">BBA 69670</strain>
    </source>
</reference>
<proteinExistence type="inferred from homology"/>
<dbReference type="Pfam" id="PF05726">
    <property type="entry name" value="Pirin_C"/>
    <property type="match status" value="1"/>
</dbReference>
<gene>
    <name evidence="5" type="ORF">RSOLAG22IIIB_00937</name>
</gene>
<dbReference type="CDD" id="cd02247">
    <property type="entry name" value="cupin_pirin_C"/>
    <property type="match status" value="1"/>
</dbReference>
<dbReference type="InterPro" id="IPR011051">
    <property type="entry name" value="RmlC_Cupin_sf"/>
</dbReference>
<evidence type="ECO:0000256" key="2">
    <source>
        <dbReference type="RuleBase" id="RU003457"/>
    </source>
</evidence>
<dbReference type="InterPro" id="IPR003829">
    <property type="entry name" value="Pirin_N_dom"/>
</dbReference>
<name>A0A0K6G1Y0_9AGAM</name>
<accession>A0A0K6G1Y0</accession>
<sequence length="528" mass="58113">MFAPASTTSLVLENHMNSRHLLLPSLVAISRRAAPFSRGMGSNSGDQAPWFMKEQIHPSKTATATNTLPTGNESLPDDLPKHLITLRNHLLQSPLLGSSPRICKPGSLQSQNLNDDIALAYTRPKGRRRRGVLDAGESIGEPDDMWSWYVIAQVKEGTEGRGAIESVIRSAQKELLKNHPELPIPKKLSRRRTSDGWEVLDIGDSLLHVVSREAATYTMTERGLSAIQAQEDFEATSRHAVRVVKALATPEGSGATVWRTIGGPELENLDPFLMLDHFVADHHGAAFPDHPHRGQATVTYMLQGSSQHEDSMGNLGTLCAGDVQWMIAGRGVKHAEMPVYQEGADVPIGLQLWVNLPSQYKMNAPSYKDIKSETIPTVFCEHGDIEIRIISGASCGTSVAPPSIGGCWYIHIKFHKCRSAFNQELPPGWTGFVYILRGSLSIHSEIFSSHTAVILSSDPKENHVSLSAREDETDVVLFAAEPLNQPIARFGPFVMNTKEELQKALLDYRTEINGFENARKWKSSIGGR</sequence>
<dbReference type="PANTHER" id="PTHR13903">
    <property type="entry name" value="PIRIN-RELATED"/>
    <property type="match status" value="1"/>
</dbReference>
<dbReference type="PANTHER" id="PTHR13903:SF8">
    <property type="entry name" value="PIRIN"/>
    <property type="match status" value="1"/>
</dbReference>